<dbReference type="Proteomes" id="UP000324800">
    <property type="component" value="Unassembled WGS sequence"/>
</dbReference>
<dbReference type="EMBL" id="SNRW01000584">
    <property type="protein sequence ID" value="KAA6400309.1"/>
    <property type="molecule type" value="Genomic_DNA"/>
</dbReference>
<reference evidence="1 2" key="1">
    <citation type="submission" date="2019-03" db="EMBL/GenBank/DDBJ databases">
        <title>Single cell metagenomics reveals metabolic interactions within the superorganism composed of flagellate Streblomastix strix and complex community of Bacteroidetes bacteria on its surface.</title>
        <authorList>
            <person name="Treitli S.C."/>
            <person name="Kolisko M."/>
            <person name="Husnik F."/>
            <person name="Keeling P."/>
            <person name="Hampl V."/>
        </authorList>
    </citation>
    <scope>NUCLEOTIDE SEQUENCE [LARGE SCALE GENOMIC DNA]</scope>
    <source>
        <strain evidence="1">ST1C</strain>
    </source>
</reference>
<accession>A0A5J4X1F3</accession>
<name>A0A5J4X1F3_9EUKA</name>
<organism evidence="1 2">
    <name type="scientific">Streblomastix strix</name>
    <dbReference type="NCBI Taxonomy" id="222440"/>
    <lineage>
        <taxon>Eukaryota</taxon>
        <taxon>Metamonada</taxon>
        <taxon>Preaxostyla</taxon>
        <taxon>Oxymonadida</taxon>
        <taxon>Streblomastigidae</taxon>
        <taxon>Streblomastix</taxon>
    </lineage>
</organism>
<evidence type="ECO:0000313" key="2">
    <source>
        <dbReference type="Proteomes" id="UP000324800"/>
    </source>
</evidence>
<gene>
    <name evidence="1" type="ORF">EZS28_004168</name>
</gene>
<comment type="caution">
    <text evidence="1">The sequence shown here is derived from an EMBL/GenBank/DDBJ whole genome shotgun (WGS) entry which is preliminary data.</text>
</comment>
<evidence type="ECO:0000313" key="1">
    <source>
        <dbReference type="EMBL" id="KAA6400309.1"/>
    </source>
</evidence>
<sequence>MLKNNSESAGSIEAVAITHKVILIDPDSQMPVLSVVLGQLSKASLSTLSRYGQRSFGVSIVFQLQSTCRQIEPFFGQLANKVKSVGYGQIVSGVETYGLLQSTEKITYPELIYVQVAPLNVNGALSSKQYVALYGLSYPTNGCKQIQTQHVGLAQTIYYIILNTFYWIQVKCMGQIPSKSGEGWPQPGLKVLKIYRQTS</sequence>
<protein>
    <submittedName>
        <fullName evidence="1">Uncharacterized protein</fullName>
    </submittedName>
</protein>
<dbReference type="AlphaFoldDB" id="A0A5J4X1F3"/>
<proteinExistence type="predicted"/>